<evidence type="ECO:0000256" key="2">
    <source>
        <dbReference type="ARBA" id="ARBA00022723"/>
    </source>
</evidence>
<evidence type="ECO:0000313" key="9">
    <source>
        <dbReference type="EMBL" id="KAG5330502.1"/>
    </source>
</evidence>
<dbReference type="InterPro" id="IPR006026">
    <property type="entry name" value="Peptidase_Metallo"/>
</dbReference>
<evidence type="ECO:0000256" key="4">
    <source>
        <dbReference type="ARBA" id="ARBA00022833"/>
    </source>
</evidence>
<evidence type="ECO:0000259" key="8">
    <source>
        <dbReference type="PROSITE" id="PS51864"/>
    </source>
</evidence>
<dbReference type="GO" id="GO:0006508">
    <property type="term" value="P:proteolysis"/>
    <property type="evidence" value="ECO:0007669"/>
    <property type="project" value="UniProtKB-KW"/>
</dbReference>
<feature type="non-terminal residue" evidence="9">
    <location>
        <position position="1"/>
    </location>
</feature>
<evidence type="ECO:0000256" key="5">
    <source>
        <dbReference type="ARBA" id="ARBA00023049"/>
    </source>
</evidence>
<dbReference type="PRINTS" id="PR00480">
    <property type="entry name" value="ASTACIN"/>
</dbReference>
<comment type="cofactor">
    <cofactor evidence="6 7">
        <name>Zn(2+)</name>
        <dbReference type="ChEBI" id="CHEBI:29105"/>
    </cofactor>
    <text evidence="6 7">Binds 1 zinc ion per subunit.</text>
</comment>
<name>A0A836JSL7_9HYME</name>
<dbReference type="Gene3D" id="3.40.390.10">
    <property type="entry name" value="Collagenase (Catalytic Domain)"/>
    <property type="match status" value="1"/>
</dbReference>
<comment type="caution">
    <text evidence="9">The sequence shown here is derived from an EMBL/GenBank/DDBJ whole genome shotgun (WGS) entry which is preliminary data.</text>
</comment>
<keyword evidence="1 7" id="KW-0645">Protease</keyword>
<evidence type="ECO:0000256" key="3">
    <source>
        <dbReference type="ARBA" id="ARBA00022801"/>
    </source>
</evidence>
<keyword evidence="4 6" id="KW-0862">Zinc</keyword>
<keyword evidence="3 7" id="KW-0378">Hydrolase</keyword>
<proteinExistence type="predicted"/>
<keyword evidence="2 6" id="KW-0479">Metal-binding</keyword>
<feature type="non-terminal residue" evidence="9">
    <location>
        <position position="296"/>
    </location>
</feature>
<feature type="binding site" evidence="6">
    <location>
        <position position="185"/>
    </location>
    <ligand>
        <name>Zn(2+)</name>
        <dbReference type="ChEBI" id="CHEBI:29105"/>
        <note>catalytic</note>
    </ligand>
</feature>
<dbReference type="SUPFAM" id="SSF55486">
    <property type="entry name" value="Metalloproteases ('zincins'), catalytic domain"/>
    <property type="match status" value="1"/>
</dbReference>
<protein>
    <recommendedName>
        <fullName evidence="7">Metalloendopeptidase</fullName>
        <ecNumber evidence="7">3.4.24.-</ecNumber>
    </recommendedName>
</protein>
<dbReference type="EMBL" id="JAANIB010005913">
    <property type="protein sequence ID" value="KAG5330502.1"/>
    <property type="molecule type" value="Genomic_DNA"/>
</dbReference>
<dbReference type="InterPro" id="IPR034035">
    <property type="entry name" value="Astacin-like_dom"/>
</dbReference>
<dbReference type="Pfam" id="PF01400">
    <property type="entry name" value="Astacin"/>
    <property type="match status" value="1"/>
</dbReference>
<dbReference type="CDD" id="cd04280">
    <property type="entry name" value="ZnMc_astacin_like"/>
    <property type="match status" value="1"/>
</dbReference>
<feature type="signal peptide" evidence="7">
    <location>
        <begin position="1"/>
        <end position="26"/>
    </location>
</feature>
<dbReference type="Proteomes" id="UP000670152">
    <property type="component" value="Unassembled WGS sequence"/>
</dbReference>
<dbReference type="OrthoDB" id="291007at2759"/>
<dbReference type="GO" id="GO:0008270">
    <property type="term" value="F:zinc ion binding"/>
    <property type="evidence" value="ECO:0007669"/>
    <property type="project" value="UniProtKB-UniRule"/>
</dbReference>
<dbReference type="InterPro" id="IPR024079">
    <property type="entry name" value="MetalloPept_cat_dom_sf"/>
</dbReference>
<dbReference type="PANTHER" id="PTHR10127">
    <property type="entry name" value="DISCOIDIN, CUB, EGF, LAMININ , AND ZINC METALLOPROTEASE DOMAIN CONTAINING"/>
    <property type="match status" value="1"/>
</dbReference>
<dbReference type="PANTHER" id="PTHR10127:SF780">
    <property type="entry name" value="METALLOENDOPEPTIDASE"/>
    <property type="match status" value="1"/>
</dbReference>
<feature type="binding site" evidence="6">
    <location>
        <position position="195"/>
    </location>
    <ligand>
        <name>Zn(2+)</name>
        <dbReference type="ChEBI" id="CHEBI:29105"/>
        <note>catalytic</note>
    </ligand>
</feature>
<feature type="chain" id="PRO_5033100937" description="Metalloendopeptidase" evidence="7">
    <location>
        <begin position="27"/>
        <end position="296"/>
    </location>
</feature>
<feature type="domain" description="Peptidase M12A" evidence="8">
    <location>
        <begin position="89"/>
        <end position="288"/>
    </location>
</feature>
<keyword evidence="10" id="KW-1185">Reference proteome</keyword>
<dbReference type="InterPro" id="IPR001506">
    <property type="entry name" value="Peptidase_M12A"/>
</dbReference>
<comment type="caution">
    <text evidence="6">Lacks conserved residue(s) required for the propagation of feature annotation.</text>
</comment>
<evidence type="ECO:0000256" key="6">
    <source>
        <dbReference type="PROSITE-ProRule" id="PRU01211"/>
    </source>
</evidence>
<dbReference type="GO" id="GO:0004222">
    <property type="term" value="F:metalloendopeptidase activity"/>
    <property type="evidence" value="ECO:0007669"/>
    <property type="project" value="UniProtKB-UniRule"/>
</dbReference>
<accession>A0A836JSL7</accession>
<dbReference type="SMART" id="SM00235">
    <property type="entry name" value="ZnMc"/>
    <property type="match status" value="1"/>
</dbReference>
<keyword evidence="5 7" id="KW-0482">Metalloprotease</keyword>
<evidence type="ECO:0000256" key="7">
    <source>
        <dbReference type="RuleBase" id="RU361183"/>
    </source>
</evidence>
<evidence type="ECO:0000313" key="10">
    <source>
        <dbReference type="Proteomes" id="UP000670152"/>
    </source>
</evidence>
<reference evidence="9 10" key="1">
    <citation type="submission" date="2020-02" db="EMBL/GenBank/DDBJ databases">
        <title>Relaxed selection underlies rapid genomic changes in the transitions from sociality to social parasitism in ants.</title>
        <authorList>
            <person name="Bi X."/>
        </authorList>
    </citation>
    <scope>NUCLEOTIDE SEQUENCE [LARGE SCALE GENOMIC DNA]</scope>
    <source>
        <strain evidence="9">BGI-DK2014b</strain>
        <tissue evidence="9">Whole body</tissue>
    </source>
</reference>
<dbReference type="EC" id="3.4.24.-" evidence="7"/>
<evidence type="ECO:0000256" key="1">
    <source>
        <dbReference type="ARBA" id="ARBA00022670"/>
    </source>
</evidence>
<feature type="binding site" evidence="6">
    <location>
        <position position="189"/>
    </location>
    <ligand>
        <name>Zn(2+)</name>
        <dbReference type="ChEBI" id="CHEBI:29105"/>
        <note>catalytic</note>
    </ligand>
</feature>
<gene>
    <name evidence="9" type="primary">Hcea</name>
    <name evidence="9" type="ORF">G6Z77_0007115</name>
</gene>
<organism evidence="9 10">
    <name type="scientific">Acromyrmex heyeri</name>
    <dbReference type="NCBI Taxonomy" id="230685"/>
    <lineage>
        <taxon>Eukaryota</taxon>
        <taxon>Metazoa</taxon>
        <taxon>Ecdysozoa</taxon>
        <taxon>Arthropoda</taxon>
        <taxon>Hexapoda</taxon>
        <taxon>Insecta</taxon>
        <taxon>Pterygota</taxon>
        <taxon>Neoptera</taxon>
        <taxon>Endopterygota</taxon>
        <taxon>Hymenoptera</taxon>
        <taxon>Apocrita</taxon>
        <taxon>Aculeata</taxon>
        <taxon>Formicoidea</taxon>
        <taxon>Formicidae</taxon>
        <taxon>Myrmicinae</taxon>
        <taxon>Acromyrmex</taxon>
    </lineage>
</organism>
<dbReference type="AlphaFoldDB" id="A0A836JSL7"/>
<dbReference type="PROSITE" id="PS51864">
    <property type="entry name" value="ASTACIN"/>
    <property type="match status" value="1"/>
</dbReference>
<sequence>MSIMYPYCRLLVAFAWTLVTITSMGAVSHRRNNTDDEADESKHKWLNMVPNYGTGLRTAQWCEKMNVNPDELGDYFEGDIIIANGIKRNVLSDDRDADWHWWPDGIIPIVVDGDFDEKGHEHIHQAINEFKKYTCIEVKDRTNEDNYVKISSDYSGCWSEIGRKGGEQKMNLQIPECLGKGVIMHQFMHVAGFSHEHTRSDRDNYVKINWENIQEDAKRNFKKAELKWNDFDIPYDYDSIMHSSAYASAVHDYVKTIIPLKDPNVKIGQRERLSDLDVMKINVMYNCSSMSHNQVI</sequence>
<keyword evidence="7" id="KW-0732">Signal</keyword>